<protein>
    <submittedName>
        <fullName evidence="10">Bifunctional N-acetylglucosamine-1-phosphate uridyltransferase/glucosamine-1-phosphate acetyltransferase</fullName>
    </submittedName>
</protein>
<evidence type="ECO:0000256" key="5">
    <source>
        <dbReference type="ARBA" id="ARBA00023315"/>
    </source>
</evidence>
<reference evidence="10 11" key="1">
    <citation type="submission" date="2020-05" db="EMBL/GenBank/DDBJ databases">
        <title>Complete genome of Desulfobulbus oligotrophicus.</title>
        <authorList>
            <person name="Podar M."/>
        </authorList>
    </citation>
    <scope>NUCLEOTIDE SEQUENCE [LARGE SCALE GENOMIC DNA]</scope>
    <source>
        <strain evidence="10 11">Prop6</strain>
    </source>
</reference>
<proteinExistence type="inferred from homology"/>
<comment type="similarity">
    <text evidence="1">In the C-terminal section; belongs to the transferase hexapeptide repeat family.</text>
</comment>
<keyword evidence="4" id="KW-0548">Nucleotidyltransferase</keyword>
<dbReference type="RefSeq" id="WP_199263320.1">
    <property type="nucleotide sequence ID" value="NZ_CP054140.1"/>
</dbReference>
<sequence>MPPSIIAVILAAGKGTRMKSALTKVLHPVFFRPMIHHVMDAVRGTGIEQCAVIIGHQRAEVAQALTAYQPTLVVQEEQLGTGHAVLCAEEACIDHDAVLILCGDTPLLGAATLQKMISAHHSLQADLTLMTTRVDNPFGYGRILKDERGNVQAIVEEKDATSEQRQIQEINAGVYLVQRDFLFSALRQVGTDNAQKEVYLTDIVAQAQQQKRRIHTFTHEQAIDVLGVNSRIELAQAQAILQQRRNQALMLAGVTLESPETIAVSADCTIGPDSHLQGNVRLYDGTVLGSGCLIESGCVLKRCHLGSRVIVGANSVLDNCRLDDNSCVEPLTLYNV</sequence>
<gene>
    <name evidence="10" type="ORF">HP555_00740</name>
</gene>
<dbReference type="PANTHER" id="PTHR43584:SF3">
    <property type="entry name" value="BIFUNCTIONAL PROTEIN GLMU"/>
    <property type="match status" value="1"/>
</dbReference>
<accession>A0A7T5VAV1</accession>
<dbReference type="PANTHER" id="PTHR43584">
    <property type="entry name" value="NUCLEOTIDYL TRANSFERASE"/>
    <property type="match status" value="1"/>
</dbReference>
<dbReference type="SUPFAM" id="SSF53448">
    <property type="entry name" value="Nucleotide-diphospho-sugar transferases"/>
    <property type="match status" value="1"/>
</dbReference>
<dbReference type="EMBL" id="CP054140">
    <property type="protein sequence ID" value="QQG64486.1"/>
    <property type="molecule type" value="Genomic_DNA"/>
</dbReference>
<dbReference type="GO" id="GO:0003977">
    <property type="term" value="F:UDP-N-acetylglucosamine diphosphorylase activity"/>
    <property type="evidence" value="ECO:0007669"/>
    <property type="project" value="UniProtKB-EC"/>
</dbReference>
<dbReference type="InterPro" id="IPR025877">
    <property type="entry name" value="MobA-like_NTP_Trfase"/>
</dbReference>
<comment type="function">
    <text evidence="8">Catalyzes the last two sequential reactions in the de novo biosynthetic pathway for UDP-N-acetylglucosamine (UDP-GlcNAc). The C-terminal domain catalyzes the transfer of acetyl group from acetyl coenzyme A to glucosamine-1-phosphate (GlcN-1-P) to produce N-acetylglucosamine-1-phosphate (GlcNAc-1-P), which is converted into UDP-GlcNAc by the transfer of uridine 5-monophosphate (from uridine 5-triphosphate), a reaction catalyzed by the N-terminal domain.</text>
</comment>
<evidence type="ECO:0000313" key="11">
    <source>
        <dbReference type="Proteomes" id="UP000596092"/>
    </source>
</evidence>
<keyword evidence="3 10" id="KW-0808">Transferase</keyword>
<dbReference type="Gene3D" id="3.90.550.10">
    <property type="entry name" value="Spore Coat Polysaccharide Biosynthesis Protein SpsA, Chain A"/>
    <property type="match status" value="1"/>
</dbReference>
<evidence type="ECO:0000256" key="1">
    <source>
        <dbReference type="ARBA" id="ARBA00007707"/>
    </source>
</evidence>
<comment type="similarity">
    <text evidence="2">In the N-terminal section; belongs to the N-acetylglucosamine-1-phosphate uridyltransferase family.</text>
</comment>
<evidence type="ECO:0000256" key="6">
    <source>
        <dbReference type="ARBA" id="ARBA00048247"/>
    </source>
</evidence>
<comment type="catalytic activity">
    <reaction evidence="6">
        <text>alpha-D-glucosamine 1-phosphate + acetyl-CoA = N-acetyl-alpha-D-glucosamine 1-phosphate + CoA + H(+)</text>
        <dbReference type="Rhea" id="RHEA:13725"/>
        <dbReference type="ChEBI" id="CHEBI:15378"/>
        <dbReference type="ChEBI" id="CHEBI:57287"/>
        <dbReference type="ChEBI" id="CHEBI:57288"/>
        <dbReference type="ChEBI" id="CHEBI:57776"/>
        <dbReference type="ChEBI" id="CHEBI:58516"/>
        <dbReference type="EC" id="2.3.1.157"/>
    </reaction>
</comment>
<feature type="domain" description="MobA-like NTP transferase" evidence="9">
    <location>
        <begin position="7"/>
        <end position="140"/>
    </location>
</feature>
<evidence type="ECO:0000256" key="2">
    <source>
        <dbReference type="ARBA" id="ARBA00007947"/>
    </source>
</evidence>
<evidence type="ECO:0000259" key="9">
    <source>
        <dbReference type="Pfam" id="PF12804"/>
    </source>
</evidence>
<dbReference type="InterPro" id="IPR029044">
    <property type="entry name" value="Nucleotide-diphossugar_trans"/>
</dbReference>
<evidence type="ECO:0000256" key="4">
    <source>
        <dbReference type="ARBA" id="ARBA00022695"/>
    </source>
</evidence>
<dbReference type="AlphaFoldDB" id="A0A7T5VAV1"/>
<dbReference type="Gene3D" id="2.160.10.10">
    <property type="entry name" value="Hexapeptide repeat proteins"/>
    <property type="match status" value="1"/>
</dbReference>
<keyword evidence="5" id="KW-0012">Acyltransferase</keyword>
<dbReference type="GO" id="GO:0019134">
    <property type="term" value="F:glucosamine-1-phosphate N-acetyltransferase activity"/>
    <property type="evidence" value="ECO:0007669"/>
    <property type="project" value="UniProtKB-EC"/>
</dbReference>
<evidence type="ECO:0000313" key="10">
    <source>
        <dbReference type="EMBL" id="QQG64486.1"/>
    </source>
</evidence>
<comment type="catalytic activity">
    <reaction evidence="7">
        <text>N-acetyl-alpha-D-glucosamine 1-phosphate + UTP + H(+) = UDP-N-acetyl-alpha-D-glucosamine + diphosphate</text>
        <dbReference type="Rhea" id="RHEA:13509"/>
        <dbReference type="ChEBI" id="CHEBI:15378"/>
        <dbReference type="ChEBI" id="CHEBI:33019"/>
        <dbReference type="ChEBI" id="CHEBI:46398"/>
        <dbReference type="ChEBI" id="CHEBI:57705"/>
        <dbReference type="ChEBI" id="CHEBI:57776"/>
        <dbReference type="EC" id="2.7.7.23"/>
    </reaction>
</comment>
<dbReference type="Pfam" id="PF12804">
    <property type="entry name" value="NTP_transf_3"/>
    <property type="match status" value="1"/>
</dbReference>
<evidence type="ECO:0000256" key="7">
    <source>
        <dbReference type="ARBA" id="ARBA00048493"/>
    </source>
</evidence>
<name>A0A7T5VAV1_9BACT</name>
<organism evidence="10 11">
    <name type="scientific">Desulfobulbus oligotrophicus</name>
    <dbReference type="NCBI Taxonomy" id="1909699"/>
    <lineage>
        <taxon>Bacteria</taxon>
        <taxon>Pseudomonadati</taxon>
        <taxon>Thermodesulfobacteriota</taxon>
        <taxon>Desulfobulbia</taxon>
        <taxon>Desulfobulbales</taxon>
        <taxon>Desulfobulbaceae</taxon>
        <taxon>Desulfobulbus</taxon>
    </lineage>
</organism>
<dbReference type="Proteomes" id="UP000596092">
    <property type="component" value="Chromosome"/>
</dbReference>
<keyword evidence="11" id="KW-1185">Reference proteome</keyword>
<dbReference type="CDD" id="cd02540">
    <property type="entry name" value="GT2_GlmU_N_bac"/>
    <property type="match status" value="1"/>
</dbReference>
<evidence type="ECO:0000256" key="8">
    <source>
        <dbReference type="ARBA" id="ARBA00049628"/>
    </source>
</evidence>
<dbReference type="InterPro" id="IPR050065">
    <property type="entry name" value="GlmU-like"/>
</dbReference>
<evidence type="ECO:0000256" key="3">
    <source>
        <dbReference type="ARBA" id="ARBA00022679"/>
    </source>
</evidence>
<dbReference type="KEGG" id="dog:HP555_00740"/>